<keyword evidence="7 8" id="KW-0924">Ammonia transport</keyword>
<dbReference type="Gene3D" id="1.10.3430.10">
    <property type="entry name" value="Ammonium transporter AmtB like domains"/>
    <property type="match status" value="1"/>
</dbReference>
<feature type="transmembrane region" description="Helical" evidence="8">
    <location>
        <begin position="287"/>
        <end position="303"/>
    </location>
</feature>
<keyword evidence="4 8" id="KW-0812">Transmembrane</keyword>
<comment type="similarity">
    <text evidence="2 8">Belongs to the ammonia transporter channel (TC 1.A.11.2) family.</text>
</comment>
<dbReference type="Proteomes" id="UP000199488">
    <property type="component" value="Unassembled WGS sequence"/>
</dbReference>
<protein>
    <recommendedName>
        <fullName evidence="8">Ammonium transporter</fullName>
    </recommendedName>
</protein>
<evidence type="ECO:0000313" key="11">
    <source>
        <dbReference type="Proteomes" id="UP000199488"/>
    </source>
</evidence>
<evidence type="ECO:0000256" key="2">
    <source>
        <dbReference type="ARBA" id="ARBA00005887"/>
    </source>
</evidence>
<keyword evidence="3 8" id="KW-0813">Transport</keyword>
<dbReference type="RefSeq" id="WP_091615273.1">
    <property type="nucleotide sequence ID" value="NZ_FNNC01000005.1"/>
</dbReference>
<reference evidence="10 11" key="1">
    <citation type="submission" date="2016-10" db="EMBL/GenBank/DDBJ databases">
        <authorList>
            <person name="de Groot N.N."/>
        </authorList>
    </citation>
    <scope>NUCLEOTIDE SEQUENCE [LARGE SCALE GENOMIC DNA]</scope>
    <source>
        <strain evidence="10 11">DSM 23126</strain>
    </source>
</reference>
<proteinExistence type="inferred from homology"/>
<evidence type="ECO:0000256" key="4">
    <source>
        <dbReference type="ARBA" id="ARBA00022692"/>
    </source>
</evidence>
<name>A0A1H2WCM2_9BACI</name>
<dbReference type="InterPro" id="IPR029020">
    <property type="entry name" value="Ammonium/urea_transptr"/>
</dbReference>
<feature type="transmembrane region" description="Helical" evidence="8">
    <location>
        <begin position="122"/>
        <end position="144"/>
    </location>
</feature>
<dbReference type="SUPFAM" id="SSF111352">
    <property type="entry name" value="Ammonium transporter"/>
    <property type="match status" value="1"/>
</dbReference>
<keyword evidence="11" id="KW-1185">Reference proteome</keyword>
<organism evidence="10 11">
    <name type="scientific">Marinococcus luteus</name>
    <dbReference type="NCBI Taxonomy" id="1122204"/>
    <lineage>
        <taxon>Bacteria</taxon>
        <taxon>Bacillati</taxon>
        <taxon>Bacillota</taxon>
        <taxon>Bacilli</taxon>
        <taxon>Bacillales</taxon>
        <taxon>Bacillaceae</taxon>
        <taxon>Marinococcus</taxon>
    </lineage>
</organism>
<evidence type="ECO:0000256" key="5">
    <source>
        <dbReference type="ARBA" id="ARBA00022989"/>
    </source>
</evidence>
<keyword evidence="6 8" id="KW-0472">Membrane</keyword>
<evidence type="ECO:0000256" key="6">
    <source>
        <dbReference type="ARBA" id="ARBA00023136"/>
    </source>
</evidence>
<dbReference type="InterPro" id="IPR018047">
    <property type="entry name" value="Ammonium_transpt_CS"/>
</dbReference>
<feature type="transmembrane region" description="Helical" evidence="8">
    <location>
        <begin position="156"/>
        <end position="177"/>
    </location>
</feature>
<evidence type="ECO:0000256" key="8">
    <source>
        <dbReference type="RuleBase" id="RU362002"/>
    </source>
</evidence>
<dbReference type="GO" id="GO:0005886">
    <property type="term" value="C:plasma membrane"/>
    <property type="evidence" value="ECO:0007669"/>
    <property type="project" value="UniProtKB-SubCell"/>
</dbReference>
<feature type="transmembrane region" description="Helical" evidence="8">
    <location>
        <begin position="358"/>
        <end position="380"/>
    </location>
</feature>
<dbReference type="AlphaFoldDB" id="A0A1H2WCM2"/>
<feature type="transmembrane region" description="Helical" evidence="8">
    <location>
        <begin position="96"/>
        <end position="115"/>
    </location>
</feature>
<feature type="transmembrane region" description="Helical" evidence="8">
    <location>
        <begin position="261"/>
        <end position="281"/>
    </location>
</feature>
<keyword evidence="5 8" id="KW-1133">Transmembrane helix</keyword>
<comment type="subcellular location">
    <subcellularLocation>
        <location evidence="8">Cell membrane</location>
        <topology evidence="8">Multi-pass membrane protein</topology>
    </subcellularLocation>
    <subcellularLocation>
        <location evidence="1">Membrane</location>
        <topology evidence="1">Multi-pass membrane protein</topology>
    </subcellularLocation>
</comment>
<dbReference type="InterPro" id="IPR024041">
    <property type="entry name" value="NH4_transpt_AmtB-like_dom"/>
</dbReference>
<dbReference type="EMBL" id="FNNC01000005">
    <property type="protein sequence ID" value="SDW77789.1"/>
    <property type="molecule type" value="Genomic_DNA"/>
</dbReference>
<accession>A0A1H2WCM2</accession>
<sequence>MDPIVLLDNLWVMIGFILVILMQGGFILLEAGSTRMKNAGHIAGKTIFTLGISSLVFWAVGYGFIYGNDVGGIIGLSNFFYGDASTADGLTPAIDFIFQLAFAAIALTIAFGGFAERAKLAAYVVFAILFSAIVYPLVAHWIWGGGWISGLGKQDFAGSTVVHLTGAMGALAATILLKPRIGKYNKDGSVNNLPGHNQVFTALGVLLLWVGWFGFNGASTFGVADGFFGYVSMNTQLAAAAGAFAALLIAWAVLGKADVPSMLNGALAGLVAITASCAFVAPWASVVIGAIGGMICFFSVRFFEKRNIDDPIFALSVHGMAGAWGTISTGFFATPQLAEMNGGRAGLFYGGGLTQLGVQIISVVACGLFAFIASYILLLITKSIIGGLRVSEEEEIMGLDMSEHGAYGYPENVQPTNGNSSERTGA</sequence>
<feature type="transmembrane region" description="Helical" evidence="8">
    <location>
        <begin position="42"/>
        <end position="65"/>
    </location>
</feature>
<gene>
    <name evidence="10" type="ORF">SAMN05421781_2346</name>
</gene>
<evidence type="ECO:0000256" key="1">
    <source>
        <dbReference type="ARBA" id="ARBA00004141"/>
    </source>
</evidence>
<dbReference type="PRINTS" id="PR00342">
    <property type="entry name" value="RHESUSRHD"/>
</dbReference>
<feature type="transmembrane region" description="Helical" evidence="8">
    <location>
        <begin position="12"/>
        <end position="30"/>
    </location>
</feature>
<feature type="transmembrane region" description="Helical" evidence="8">
    <location>
        <begin position="235"/>
        <end position="254"/>
    </location>
</feature>
<dbReference type="OrthoDB" id="9814202at2"/>
<evidence type="ECO:0000256" key="7">
    <source>
        <dbReference type="ARBA" id="ARBA00023177"/>
    </source>
</evidence>
<evidence type="ECO:0000256" key="3">
    <source>
        <dbReference type="ARBA" id="ARBA00022448"/>
    </source>
</evidence>
<dbReference type="InterPro" id="IPR002229">
    <property type="entry name" value="RhesusRHD"/>
</dbReference>
<dbReference type="GO" id="GO:0008519">
    <property type="term" value="F:ammonium channel activity"/>
    <property type="evidence" value="ECO:0007669"/>
    <property type="project" value="InterPro"/>
</dbReference>
<evidence type="ECO:0000259" key="9">
    <source>
        <dbReference type="Pfam" id="PF00909"/>
    </source>
</evidence>
<dbReference type="GO" id="GO:0097272">
    <property type="term" value="P:ammonium homeostasis"/>
    <property type="evidence" value="ECO:0007669"/>
    <property type="project" value="TreeGrafter"/>
</dbReference>
<dbReference type="FunFam" id="1.10.3430.10:FF:000008">
    <property type="entry name" value="Ammonium transporter"/>
    <property type="match status" value="1"/>
</dbReference>
<dbReference type="PROSITE" id="PS01219">
    <property type="entry name" value="AMMONIUM_TRANSP"/>
    <property type="match status" value="1"/>
</dbReference>
<dbReference type="InterPro" id="IPR001905">
    <property type="entry name" value="Ammonium_transpt"/>
</dbReference>
<dbReference type="Pfam" id="PF00909">
    <property type="entry name" value="Ammonium_transp"/>
    <property type="match status" value="1"/>
</dbReference>
<dbReference type="PANTHER" id="PTHR11730">
    <property type="entry name" value="AMMONIUM TRANSPORTER"/>
    <property type="match status" value="1"/>
</dbReference>
<feature type="transmembrane region" description="Helical" evidence="8">
    <location>
        <begin position="315"/>
        <end position="338"/>
    </location>
</feature>
<feature type="domain" description="Ammonium transporter AmtB-like" evidence="9">
    <location>
        <begin position="10"/>
        <end position="409"/>
    </location>
</feature>
<feature type="transmembrane region" description="Helical" evidence="8">
    <location>
        <begin position="198"/>
        <end position="215"/>
    </location>
</feature>
<dbReference type="NCBIfam" id="TIGR00836">
    <property type="entry name" value="amt"/>
    <property type="match status" value="1"/>
</dbReference>
<evidence type="ECO:0000313" key="10">
    <source>
        <dbReference type="EMBL" id="SDW77789.1"/>
    </source>
</evidence>
<dbReference type="STRING" id="1122204.SAMN05421781_2346"/>
<dbReference type="PANTHER" id="PTHR11730:SF6">
    <property type="entry name" value="AMMONIUM TRANSPORTER"/>
    <property type="match status" value="1"/>
</dbReference>